<protein>
    <submittedName>
        <fullName evidence="2">Uncharacterized protein</fullName>
    </submittedName>
</protein>
<name>A0ABT1FYB7_9CORY</name>
<evidence type="ECO:0000256" key="1">
    <source>
        <dbReference type="SAM" id="Phobius"/>
    </source>
</evidence>
<keyword evidence="3" id="KW-1185">Reference proteome</keyword>
<comment type="caution">
    <text evidence="2">The sequence shown here is derived from an EMBL/GenBank/DDBJ whole genome shotgun (WGS) entry which is preliminary data.</text>
</comment>
<feature type="transmembrane region" description="Helical" evidence="1">
    <location>
        <begin position="27"/>
        <end position="46"/>
    </location>
</feature>
<reference evidence="2" key="1">
    <citation type="submission" date="2022-05" db="EMBL/GenBank/DDBJ databases">
        <title>Corynebacterium sp. TA-R-1 sp. nov., isolated from human feces.</title>
        <authorList>
            <person name="Shamsuzzaman M."/>
            <person name="Dahal R.H."/>
        </authorList>
    </citation>
    <scope>NUCLEOTIDE SEQUENCE</scope>
    <source>
        <strain evidence="2">TA-R-1</strain>
    </source>
</reference>
<evidence type="ECO:0000313" key="2">
    <source>
        <dbReference type="EMBL" id="MCP1386734.1"/>
    </source>
</evidence>
<keyword evidence="1" id="KW-0472">Membrane</keyword>
<organism evidence="2 3">
    <name type="scientific">Corynebacterium stercoris</name>
    <dbReference type="NCBI Taxonomy" id="2943490"/>
    <lineage>
        <taxon>Bacteria</taxon>
        <taxon>Bacillati</taxon>
        <taxon>Actinomycetota</taxon>
        <taxon>Actinomycetes</taxon>
        <taxon>Mycobacteriales</taxon>
        <taxon>Corynebacteriaceae</taxon>
        <taxon>Corynebacterium</taxon>
    </lineage>
</organism>
<proteinExistence type="predicted"/>
<feature type="transmembrane region" description="Helical" evidence="1">
    <location>
        <begin position="5"/>
        <end position="21"/>
    </location>
</feature>
<keyword evidence="1" id="KW-1133">Transmembrane helix</keyword>
<evidence type="ECO:0000313" key="3">
    <source>
        <dbReference type="Proteomes" id="UP001204000"/>
    </source>
</evidence>
<dbReference type="Proteomes" id="UP001204000">
    <property type="component" value="Unassembled WGS sequence"/>
</dbReference>
<keyword evidence="1" id="KW-0812">Transmembrane</keyword>
<sequence length="51" mass="5659">MDKDLIIRVVLVVAIVAGYLVASRAEFYNSVIAPLAVVAVAVVMFWPRRQQ</sequence>
<dbReference type="RefSeq" id="WP_253575422.1">
    <property type="nucleotide sequence ID" value="NZ_JAMFTQ010000001.1"/>
</dbReference>
<gene>
    <name evidence="2" type="ORF">M5J20_00765</name>
</gene>
<accession>A0ABT1FYB7</accession>
<dbReference type="EMBL" id="JAMFTQ010000001">
    <property type="protein sequence ID" value="MCP1386734.1"/>
    <property type="molecule type" value="Genomic_DNA"/>
</dbReference>